<dbReference type="Proteomes" id="UP000239204">
    <property type="component" value="Unassembled WGS sequence"/>
</dbReference>
<sequence>MCGVGRRRGAASGVGTRRESIHGGSVAASMPPHGPAPGRDTKLPTLPPLIGKQCFQASVGACGFLGRRDRYAIHLLSCHQRR</sequence>
<feature type="region of interest" description="Disordered" evidence="1">
    <location>
        <begin position="1"/>
        <end position="45"/>
    </location>
</feature>
<dbReference type="AlphaFoldDB" id="A0A2S7AHL0"/>
<reference evidence="2 3" key="1">
    <citation type="submission" date="2016-08" db="EMBL/GenBank/DDBJ databases">
        <title>Evolution of the type three secretion system and type three effector repertoires in Xanthomonas.</title>
        <authorList>
            <person name="Merda D."/>
            <person name="Briand M."/>
            <person name="Bosis E."/>
            <person name="Rousseau C."/>
            <person name="Portier P."/>
            <person name="Jacques M.-A."/>
            <person name="Fischer-Le Saux M."/>
        </authorList>
    </citation>
    <scope>NUCLEOTIDE SEQUENCE [LARGE SCALE GENOMIC DNA]</scope>
    <source>
        <strain evidence="2 3">CFBP 7645</strain>
    </source>
</reference>
<comment type="caution">
    <text evidence="2">The sequence shown here is derived from an EMBL/GenBank/DDBJ whole genome shotgun (WGS) entry which is preliminary data.</text>
</comment>
<proteinExistence type="predicted"/>
<name>A0A2S7AHL0_9XANT</name>
<evidence type="ECO:0000256" key="1">
    <source>
        <dbReference type="SAM" id="MobiDB-lite"/>
    </source>
</evidence>
<accession>A0A2S7AHL0</accession>
<gene>
    <name evidence="2" type="ORF">XarjCFBP7645_03510</name>
</gene>
<evidence type="ECO:0000313" key="2">
    <source>
        <dbReference type="EMBL" id="PPU09380.1"/>
    </source>
</evidence>
<evidence type="ECO:0000313" key="3">
    <source>
        <dbReference type="Proteomes" id="UP000239204"/>
    </source>
</evidence>
<dbReference type="EMBL" id="MIGY01000001">
    <property type="protein sequence ID" value="PPU09380.1"/>
    <property type="molecule type" value="Genomic_DNA"/>
</dbReference>
<organism evidence="2 3">
    <name type="scientific">Xanthomonas arboricola</name>
    <dbReference type="NCBI Taxonomy" id="56448"/>
    <lineage>
        <taxon>Bacteria</taxon>
        <taxon>Pseudomonadati</taxon>
        <taxon>Pseudomonadota</taxon>
        <taxon>Gammaproteobacteria</taxon>
        <taxon>Lysobacterales</taxon>
        <taxon>Lysobacteraceae</taxon>
        <taxon>Xanthomonas</taxon>
    </lineage>
</organism>
<protein>
    <submittedName>
        <fullName evidence="2">Uncharacterized protein</fullName>
    </submittedName>
</protein>